<sequence>MGLLSADHMPRGVVAIMKDPGTTAYIGDTETTVYQLGFTAAPKRIYKVHLQVYVVDVDGVGDNTNSNIRYAKSSALVRCRWASGSSVTTSSTVIGATRVTVFDDDSSTGSGIDATYYLVNPPRGLTTVGISLLAGRAAATYGGVRFLASASDSLVIEDVGPYSE</sequence>
<keyword evidence="3" id="KW-1185">Reference proteome</keyword>
<evidence type="ECO:0000313" key="3">
    <source>
        <dbReference type="Proteomes" id="UP000594184"/>
    </source>
</evidence>
<evidence type="ECO:0000313" key="2">
    <source>
        <dbReference type="EMBL" id="QOV06148.1"/>
    </source>
</evidence>
<name>A0A7S6R815_9CAUD</name>
<protein>
    <recommendedName>
        <fullName evidence="1">DUF7298 domain-containing protein</fullName>
    </recommendedName>
</protein>
<evidence type="ECO:0000259" key="1">
    <source>
        <dbReference type="Pfam" id="PF23972"/>
    </source>
</evidence>
<reference evidence="2 3" key="1">
    <citation type="submission" date="2020-07" db="EMBL/GenBank/DDBJ databases">
        <title>Complete genome sequence of Streptomyces phage Salutena.</title>
        <authorList>
            <person name="Kim J.H."/>
            <person name="Higbee T."/>
            <person name="Clark J.D."/>
            <person name="Le T."/>
            <person name="Burrowes B.H."/>
            <person name="Liu M."/>
        </authorList>
    </citation>
    <scope>NUCLEOTIDE SEQUENCE [LARGE SCALE GENOMIC DNA]</scope>
</reference>
<dbReference type="EMBL" id="MT708548">
    <property type="protein sequence ID" value="QOV06148.1"/>
    <property type="molecule type" value="Genomic_DNA"/>
</dbReference>
<feature type="domain" description="DUF7298" evidence="1">
    <location>
        <begin position="6"/>
        <end position="163"/>
    </location>
</feature>
<dbReference type="Proteomes" id="UP000594184">
    <property type="component" value="Segment"/>
</dbReference>
<proteinExistence type="predicted"/>
<gene>
    <name evidence="2" type="ORF">CPT_Salutena_018</name>
</gene>
<dbReference type="Pfam" id="PF23972">
    <property type="entry name" value="DUF7298"/>
    <property type="match status" value="1"/>
</dbReference>
<accession>A0A7S6R815</accession>
<organism evidence="2 3">
    <name type="scientific">Streptomyces phage Salutena</name>
    <dbReference type="NCBI Taxonomy" id="2767576"/>
    <lineage>
        <taxon>Viruses</taxon>
        <taxon>Duplodnaviria</taxon>
        <taxon>Heunggongvirae</taxon>
        <taxon>Uroviricota</taxon>
        <taxon>Caudoviricetes</taxon>
        <taxon>Arquatrovirinae</taxon>
        <taxon>Salutenavirus</taxon>
        <taxon>Salutenavirus salutena</taxon>
    </lineage>
</organism>
<dbReference type="InterPro" id="IPR055722">
    <property type="entry name" value="DUF7298"/>
</dbReference>